<feature type="region of interest" description="Disordered" evidence="1">
    <location>
        <begin position="184"/>
        <end position="210"/>
    </location>
</feature>
<accession>A0ABC8VFB1</accession>
<evidence type="ECO:0000313" key="4">
    <source>
        <dbReference type="Proteomes" id="UP001497457"/>
    </source>
</evidence>
<feature type="compositionally biased region" description="Pro residues" evidence="1">
    <location>
        <begin position="80"/>
        <end position="96"/>
    </location>
</feature>
<feature type="compositionally biased region" description="Basic and acidic residues" evidence="1">
    <location>
        <begin position="184"/>
        <end position="193"/>
    </location>
</feature>
<keyword evidence="4" id="KW-1185">Reference proteome</keyword>
<dbReference type="EMBL" id="OZ075111">
    <property type="protein sequence ID" value="CAL4889824.1"/>
    <property type="molecule type" value="Genomic_DNA"/>
</dbReference>
<protein>
    <submittedName>
        <fullName evidence="3">Uncharacterized protein</fullName>
    </submittedName>
</protein>
<name>A0ABC8VFB1_9POAL</name>
<reference evidence="3 4" key="2">
    <citation type="submission" date="2024-10" db="EMBL/GenBank/DDBJ databases">
        <authorList>
            <person name="Ryan C."/>
        </authorList>
    </citation>
    <scope>NUCLEOTIDE SEQUENCE [LARGE SCALE GENOMIC DNA]</scope>
</reference>
<dbReference type="Proteomes" id="UP001497457">
    <property type="component" value="Chromosome 1b"/>
</dbReference>
<keyword evidence="2" id="KW-0732">Signal</keyword>
<gene>
    <name evidence="3" type="ORF">URODEC1_LOCUS2921</name>
</gene>
<feature type="compositionally biased region" description="Gly residues" evidence="1">
    <location>
        <begin position="24"/>
        <end position="35"/>
    </location>
</feature>
<evidence type="ECO:0000256" key="2">
    <source>
        <dbReference type="SAM" id="SignalP"/>
    </source>
</evidence>
<feature type="signal peptide" evidence="2">
    <location>
        <begin position="1"/>
        <end position="16"/>
    </location>
</feature>
<proteinExistence type="predicted"/>
<dbReference type="AlphaFoldDB" id="A0ABC8VFB1"/>
<reference evidence="4" key="1">
    <citation type="submission" date="2024-06" db="EMBL/GenBank/DDBJ databases">
        <authorList>
            <person name="Ryan C."/>
        </authorList>
    </citation>
    <scope>NUCLEOTIDE SEQUENCE [LARGE SCALE GENOMIC DNA]</scope>
</reference>
<feature type="region of interest" description="Disordered" evidence="1">
    <location>
        <begin position="21"/>
        <end position="110"/>
    </location>
</feature>
<sequence length="301" mass="32915">MAMSALSTSALSSLEAMLLSLMRGSGGGGGGGGDGDTPLDDTLASPSPPPLPARPTARVRPPSRRRARPAAVPHTLTPPSLSPSPSTSPSPSPSPPKEQEDATSSSTEDVSLVVEELERKAEEVEARLRHKEEENAALKRRMESYHIRWLEYEIRIKSLEEAFHEQMACLQLAQDAAARRAEETAFDRREHSESASMSDEPPPPVRLWHGRDRMSVGRRSAVSRLDSEFRRQSHTLERGAAALIASEAPSAGAAPGSVDSVADLKKLKAQFRAWTKDYKARLRKAKAELGRDRRRQGSCWI</sequence>
<organism evidence="3 4">
    <name type="scientific">Urochloa decumbens</name>
    <dbReference type="NCBI Taxonomy" id="240449"/>
    <lineage>
        <taxon>Eukaryota</taxon>
        <taxon>Viridiplantae</taxon>
        <taxon>Streptophyta</taxon>
        <taxon>Embryophyta</taxon>
        <taxon>Tracheophyta</taxon>
        <taxon>Spermatophyta</taxon>
        <taxon>Magnoliopsida</taxon>
        <taxon>Liliopsida</taxon>
        <taxon>Poales</taxon>
        <taxon>Poaceae</taxon>
        <taxon>PACMAD clade</taxon>
        <taxon>Panicoideae</taxon>
        <taxon>Panicodae</taxon>
        <taxon>Paniceae</taxon>
        <taxon>Melinidinae</taxon>
        <taxon>Urochloa</taxon>
    </lineage>
</organism>
<evidence type="ECO:0000313" key="3">
    <source>
        <dbReference type="EMBL" id="CAL4889824.1"/>
    </source>
</evidence>
<feature type="chain" id="PRO_5044824784" evidence="2">
    <location>
        <begin position="17"/>
        <end position="301"/>
    </location>
</feature>
<evidence type="ECO:0000256" key="1">
    <source>
        <dbReference type="SAM" id="MobiDB-lite"/>
    </source>
</evidence>
<feature type="compositionally biased region" description="Low complexity" evidence="1">
    <location>
        <begin position="69"/>
        <end position="79"/>
    </location>
</feature>